<evidence type="ECO:0008006" key="4">
    <source>
        <dbReference type="Google" id="ProtNLM"/>
    </source>
</evidence>
<keyword evidence="1" id="KW-0472">Membrane</keyword>
<comment type="caution">
    <text evidence="2">The sequence shown here is derived from an EMBL/GenBank/DDBJ whole genome shotgun (WGS) entry which is preliminary data.</text>
</comment>
<evidence type="ECO:0000313" key="2">
    <source>
        <dbReference type="EMBL" id="PWK19103.1"/>
    </source>
</evidence>
<keyword evidence="1" id="KW-0812">Transmembrane</keyword>
<gene>
    <name evidence="2" type="ORF">LX78_01582</name>
</gene>
<dbReference type="AlphaFoldDB" id="A0A316DQS4"/>
<feature type="transmembrane region" description="Helical" evidence="1">
    <location>
        <begin position="7"/>
        <end position="26"/>
    </location>
</feature>
<keyword evidence="1" id="KW-1133">Transmembrane helix</keyword>
<dbReference type="Proteomes" id="UP000245430">
    <property type="component" value="Unassembled WGS sequence"/>
</dbReference>
<name>A0A316DQS4_9FLAO</name>
<feature type="transmembrane region" description="Helical" evidence="1">
    <location>
        <begin position="32"/>
        <end position="49"/>
    </location>
</feature>
<reference evidence="2 3" key="1">
    <citation type="submission" date="2018-05" db="EMBL/GenBank/DDBJ databases">
        <title>Genomic Encyclopedia of Archaeal and Bacterial Type Strains, Phase II (KMG-II): from individual species to whole genera.</title>
        <authorList>
            <person name="Goeker M."/>
        </authorList>
    </citation>
    <scope>NUCLEOTIDE SEQUENCE [LARGE SCALE GENOMIC DNA]</scope>
    <source>
        <strain evidence="2 3">DSM 22637</strain>
    </source>
</reference>
<protein>
    <recommendedName>
        <fullName evidence="4">LPXTG-motif cell wall-anchored protein</fullName>
    </recommendedName>
</protein>
<evidence type="ECO:0000313" key="3">
    <source>
        <dbReference type="Proteomes" id="UP000245430"/>
    </source>
</evidence>
<organism evidence="2 3">
    <name type="scientific">Xanthomarina spongicola</name>
    <dbReference type="NCBI Taxonomy" id="570520"/>
    <lineage>
        <taxon>Bacteria</taxon>
        <taxon>Pseudomonadati</taxon>
        <taxon>Bacteroidota</taxon>
        <taxon>Flavobacteriia</taxon>
        <taxon>Flavobacteriales</taxon>
        <taxon>Flavobacteriaceae</taxon>
        <taxon>Xanthomarina</taxon>
    </lineage>
</organism>
<dbReference type="EMBL" id="QGGP01000003">
    <property type="protein sequence ID" value="PWK19103.1"/>
    <property type="molecule type" value="Genomic_DNA"/>
</dbReference>
<dbReference type="OrthoDB" id="1151040at2"/>
<proteinExistence type="predicted"/>
<accession>A0A316DQS4</accession>
<sequence>MKIFKFFQYAYLLFAIIFLYDVISKYIESSTIEYTSLLLAGAAVFMFFFRKRFNKKFENKGDNK</sequence>
<keyword evidence="3" id="KW-1185">Reference proteome</keyword>
<evidence type="ECO:0000256" key="1">
    <source>
        <dbReference type="SAM" id="Phobius"/>
    </source>
</evidence>
<dbReference type="RefSeq" id="WP_109682104.1">
    <property type="nucleotide sequence ID" value="NZ_QGGP01000003.1"/>
</dbReference>